<protein>
    <submittedName>
        <fullName evidence="1">Uncharacterized protein</fullName>
    </submittedName>
</protein>
<name>A0ACC0ASJ4_CATRO</name>
<organism evidence="1 2">
    <name type="scientific">Catharanthus roseus</name>
    <name type="common">Madagascar periwinkle</name>
    <name type="synonym">Vinca rosea</name>
    <dbReference type="NCBI Taxonomy" id="4058"/>
    <lineage>
        <taxon>Eukaryota</taxon>
        <taxon>Viridiplantae</taxon>
        <taxon>Streptophyta</taxon>
        <taxon>Embryophyta</taxon>
        <taxon>Tracheophyta</taxon>
        <taxon>Spermatophyta</taxon>
        <taxon>Magnoliopsida</taxon>
        <taxon>eudicotyledons</taxon>
        <taxon>Gunneridae</taxon>
        <taxon>Pentapetalae</taxon>
        <taxon>asterids</taxon>
        <taxon>lamiids</taxon>
        <taxon>Gentianales</taxon>
        <taxon>Apocynaceae</taxon>
        <taxon>Rauvolfioideae</taxon>
        <taxon>Vinceae</taxon>
        <taxon>Catharanthinae</taxon>
        <taxon>Catharanthus</taxon>
    </lineage>
</organism>
<reference evidence="2" key="1">
    <citation type="journal article" date="2023" name="Nat. Plants">
        <title>Single-cell RNA sequencing provides a high-resolution roadmap for understanding the multicellular compartmentation of specialized metabolism.</title>
        <authorList>
            <person name="Sun S."/>
            <person name="Shen X."/>
            <person name="Li Y."/>
            <person name="Li Y."/>
            <person name="Wang S."/>
            <person name="Li R."/>
            <person name="Zhang H."/>
            <person name="Shen G."/>
            <person name="Guo B."/>
            <person name="Wei J."/>
            <person name="Xu J."/>
            <person name="St-Pierre B."/>
            <person name="Chen S."/>
            <person name="Sun C."/>
        </authorList>
    </citation>
    <scope>NUCLEOTIDE SEQUENCE [LARGE SCALE GENOMIC DNA]</scope>
</reference>
<dbReference type="EMBL" id="CM044705">
    <property type="protein sequence ID" value="KAI5663849.1"/>
    <property type="molecule type" value="Genomic_DNA"/>
</dbReference>
<accession>A0ACC0ASJ4</accession>
<evidence type="ECO:0000313" key="1">
    <source>
        <dbReference type="EMBL" id="KAI5663849.1"/>
    </source>
</evidence>
<proteinExistence type="predicted"/>
<dbReference type="Proteomes" id="UP001060085">
    <property type="component" value="Linkage Group LG05"/>
</dbReference>
<sequence length="329" mass="37846">MVKVKNANVGKGEDFEGGNIRGMTGKGKRVAFGVRAPIRFISVKETANLEEWPRKREGKLLKLGKIYNKHTFKMGFAKNEEGMLVRGVQDDYDNESDEDDEGNEGQEVMNIDEEESETEPKEEINRREIRQKKRQEQVKEGQSSVSMTQIMDMIASLQASKNSRLDALDEKISDVQERLYIEEQKMHKRSLKGNLQKRKISLKTTRVYEDEVIKLNTLKIRKIVRGKPVVQFSVISLKSVIRFSATKKIGGPILGFQNENRSSNFSKGIKNRLSYFKIGHLTFSRQLKIGLHILKRVIRFFVHKKIKRPILKTGRPIFTFTTAKKMTVG</sequence>
<gene>
    <name evidence="1" type="ORF">M9H77_23172</name>
</gene>
<comment type="caution">
    <text evidence="1">The sequence shown here is derived from an EMBL/GenBank/DDBJ whole genome shotgun (WGS) entry which is preliminary data.</text>
</comment>
<evidence type="ECO:0000313" key="2">
    <source>
        <dbReference type="Proteomes" id="UP001060085"/>
    </source>
</evidence>
<keyword evidence="2" id="KW-1185">Reference proteome</keyword>